<gene>
    <name evidence="3" type="ORF">BDZ31_003159</name>
</gene>
<comment type="caution">
    <text evidence="3">The sequence shown here is derived from an EMBL/GenBank/DDBJ whole genome shotgun (WGS) entry which is preliminary data.</text>
</comment>
<keyword evidence="4" id="KW-1185">Reference proteome</keyword>
<feature type="domain" description="NAD-dependent epimerase/dehydratase" evidence="2">
    <location>
        <begin position="10"/>
        <end position="222"/>
    </location>
</feature>
<dbReference type="InterPro" id="IPR036291">
    <property type="entry name" value="NAD(P)-bd_dom_sf"/>
</dbReference>
<dbReference type="InterPro" id="IPR001509">
    <property type="entry name" value="Epimerase_deHydtase"/>
</dbReference>
<dbReference type="SUPFAM" id="SSF51735">
    <property type="entry name" value="NAD(P)-binding Rossmann-fold domains"/>
    <property type="match status" value="1"/>
</dbReference>
<evidence type="ECO:0000313" key="3">
    <source>
        <dbReference type="EMBL" id="MBB4663564.1"/>
    </source>
</evidence>
<organism evidence="3 4">
    <name type="scientific">Conexibacter arvalis</name>
    <dbReference type="NCBI Taxonomy" id="912552"/>
    <lineage>
        <taxon>Bacteria</taxon>
        <taxon>Bacillati</taxon>
        <taxon>Actinomycetota</taxon>
        <taxon>Thermoleophilia</taxon>
        <taxon>Solirubrobacterales</taxon>
        <taxon>Conexibacteraceae</taxon>
        <taxon>Conexibacter</taxon>
    </lineage>
</organism>
<reference evidence="3 4" key="1">
    <citation type="submission" date="2020-08" db="EMBL/GenBank/DDBJ databases">
        <title>Genomic Encyclopedia of Archaeal and Bacterial Type Strains, Phase II (KMG-II): from individual species to whole genera.</title>
        <authorList>
            <person name="Goeker M."/>
        </authorList>
    </citation>
    <scope>NUCLEOTIDE SEQUENCE [LARGE SCALE GENOMIC DNA]</scope>
    <source>
        <strain evidence="3 4">DSM 23288</strain>
    </source>
</reference>
<protein>
    <submittedName>
        <fullName evidence="3">Nucleoside-diphosphate-sugar epimerase</fullName>
    </submittedName>
</protein>
<dbReference type="RefSeq" id="WP_183343286.1">
    <property type="nucleotide sequence ID" value="NZ_JACHNU010000004.1"/>
</dbReference>
<evidence type="ECO:0000256" key="1">
    <source>
        <dbReference type="ARBA" id="ARBA00007637"/>
    </source>
</evidence>
<dbReference type="PANTHER" id="PTHR43000">
    <property type="entry name" value="DTDP-D-GLUCOSE 4,6-DEHYDRATASE-RELATED"/>
    <property type="match status" value="1"/>
</dbReference>
<dbReference type="AlphaFoldDB" id="A0A840IHN5"/>
<name>A0A840IHN5_9ACTN</name>
<evidence type="ECO:0000313" key="4">
    <source>
        <dbReference type="Proteomes" id="UP000585272"/>
    </source>
</evidence>
<comment type="similarity">
    <text evidence="1">Belongs to the NAD(P)-dependent epimerase/dehydratase family.</text>
</comment>
<accession>A0A840IHN5</accession>
<evidence type="ECO:0000259" key="2">
    <source>
        <dbReference type="Pfam" id="PF01370"/>
    </source>
</evidence>
<proteinExistence type="inferred from homology"/>
<dbReference type="EMBL" id="JACHNU010000004">
    <property type="protein sequence ID" value="MBB4663564.1"/>
    <property type="molecule type" value="Genomic_DNA"/>
</dbReference>
<dbReference type="Gene3D" id="3.40.50.720">
    <property type="entry name" value="NAD(P)-binding Rossmann-like Domain"/>
    <property type="match status" value="1"/>
</dbReference>
<dbReference type="Pfam" id="PF01370">
    <property type="entry name" value="Epimerase"/>
    <property type="match status" value="1"/>
</dbReference>
<dbReference type="Proteomes" id="UP000585272">
    <property type="component" value="Unassembled WGS sequence"/>
</dbReference>
<sequence length="327" mass="35152">MEERPVPRRVFVTGARGFIGRAIADRYRAAGAEVRGVDRDADPARGIVAGDVAAPGPWQQHAAGCELVVHTAAVVSNALGHAASWRVNVLGTRHVLDAAVRGSARRFVHLSSIRAFSDLDFPPDVDERHPVRPDGAAYVDTKIASEHVVLQAHAGGELSCTIVRPGDVYGPGSRPWVLLPLELIRARRFALPAMGRGRFSPVYVDDLLDGIVLAAAAPAAGGQVLTLAGGMTVSTRDFFAHHCRWAGRRGPLLLPTPVAMAVAHGAAAVNRVRGIESEVNPVSMRYFARRGGYSIAKARAQLGYAPRVTLAEGMRRTEAWLRRERLI</sequence>